<dbReference type="Proteomes" id="UP000316621">
    <property type="component" value="Chromosome 2"/>
</dbReference>
<dbReference type="AlphaFoldDB" id="A0A4Y7IMU9"/>
<dbReference type="OMA" id="HANGFDK"/>
<dbReference type="GO" id="GO:0000049">
    <property type="term" value="F:tRNA binding"/>
    <property type="evidence" value="ECO:0007669"/>
    <property type="project" value="TreeGrafter"/>
</dbReference>
<evidence type="ECO:0000313" key="6">
    <source>
        <dbReference type="Proteomes" id="UP000316621"/>
    </source>
</evidence>
<keyword evidence="3" id="KW-0067">ATP-binding</keyword>
<evidence type="ECO:0000313" key="5">
    <source>
        <dbReference type="EMBL" id="RZC50213.1"/>
    </source>
</evidence>
<dbReference type="PANTHER" id="PTHR42918">
    <property type="entry name" value="LYSYL-TRNA SYNTHETASE"/>
    <property type="match status" value="1"/>
</dbReference>
<keyword evidence="1" id="KW-0436">Ligase</keyword>
<dbReference type="Pfam" id="PF00152">
    <property type="entry name" value="tRNA-synt_2"/>
    <property type="match status" value="1"/>
</dbReference>
<evidence type="ECO:0000259" key="4">
    <source>
        <dbReference type="Pfam" id="PF00152"/>
    </source>
</evidence>
<evidence type="ECO:0000256" key="2">
    <source>
        <dbReference type="ARBA" id="ARBA00022741"/>
    </source>
</evidence>
<dbReference type="GO" id="GO:0005524">
    <property type="term" value="F:ATP binding"/>
    <property type="evidence" value="ECO:0007669"/>
    <property type="project" value="InterPro"/>
</dbReference>
<evidence type="ECO:0000256" key="1">
    <source>
        <dbReference type="ARBA" id="ARBA00022598"/>
    </source>
</evidence>
<name>A0A4Y7IMU9_PAPSO</name>
<dbReference type="InterPro" id="IPR004364">
    <property type="entry name" value="Aa-tRNA-synt_II"/>
</dbReference>
<accession>A0A4Y7IMU9</accession>
<reference evidence="5 6" key="1">
    <citation type="journal article" date="2018" name="Science">
        <title>The opium poppy genome and morphinan production.</title>
        <authorList>
            <person name="Guo L."/>
            <person name="Winzer T."/>
            <person name="Yang X."/>
            <person name="Li Y."/>
            <person name="Ning Z."/>
            <person name="He Z."/>
            <person name="Teodor R."/>
            <person name="Lu Y."/>
            <person name="Bowser T.A."/>
            <person name="Graham I.A."/>
            <person name="Ye K."/>
        </authorList>
    </citation>
    <scope>NUCLEOTIDE SEQUENCE [LARGE SCALE GENOMIC DNA]</scope>
    <source>
        <strain evidence="6">cv. HN1</strain>
        <tissue evidence="5">Leaves</tissue>
    </source>
</reference>
<keyword evidence="2" id="KW-0547">Nucleotide-binding</keyword>
<gene>
    <name evidence="5" type="ORF">C5167_018639</name>
</gene>
<dbReference type="EMBL" id="CM010716">
    <property type="protein sequence ID" value="RZC50213.1"/>
    <property type="molecule type" value="Genomic_DNA"/>
</dbReference>
<dbReference type="GO" id="GO:0004824">
    <property type="term" value="F:lysine-tRNA ligase activity"/>
    <property type="evidence" value="ECO:0007669"/>
    <property type="project" value="TreeGrafter"/>
</dbReference>
<dbReference type="Gene3D" id="3.30.930.10">
    <property type="entry name" value="Bira Bifunctional Protein, Domain 2"/>
    <property type="match status" value="1"/>
</dbReference>
<feature type="domain" description="Aminoacyl-tRNA synthetase class II (D/K/N)" evidence="4">
    <location>
        <begin position="1"/>
        <end position="68"/>
    </location>
</feature>
<organism evidence="5 6">
    <name type="scientific">Papaver somniferum</name>
    <name type="common">Opium poppy</name>
    <dbReference type="NCBI Taxonomy" id="3469"/>
    <lineage>
        <taxon>Eukaryota</taxon>
        <taxon>Viridiplantae</taxon>
        <taxon>Streptophyta</taxon>
        <taxon>Embryophyta</taxon>
        <taxon>Tracheophyta</taxon>
        <taxon>Spermatophyta</taxon>
        <taxon>Magnoliopsida</taxon>
        <taxon>Ranunculales</taxon>
        <taxon>Papaveraceae</taxon>
        <taxon>Papaveroideae</taxon>
        <taxon>Papaver</taxon>
    </lineage>
</organism>
<dbReference type="PANTHER" id="PTHR42918:SF9">
    <property type="entry name" value="LYSINE--TRNA LIGASE"/>
    <property type="match status" value="1"/>
</dbReference>
<dbReference type="InterPro" id="IPR045864">
    <property type="entry name" value="aa-tRNA-synth_II/BPL/LPL"/>
</dbReference>
<sequence length="112" mass="12945">MAYADYDDLMKITEKMLSGMVKELTGGYKIKYHANGFDKDPVEIDFTPPFRKIEMIGELEKMAGIEIPKDLSSDTTNKYLLDACIKFNVKCPRPQTTGCWISLWDISWRRRA</sequence>
<evidence type="ECO:0000256" key="3">
    <source>
        <dbReference type="ARBA" id="ARBA00022840"/>
    </source>
</evidence>
<keyword evidence="6" id="KW-1185">Reference proteome</keyword>
<dbReference type="GO" id="GO:0006430">
    <property type="term" value="P:lysyl-tRNA aminoacylation"/>
    <property type="evidence" value="ECO:0007669"/>
    <property type="project" value="TreeGrafter"/>
</dbReference>
<proteinExistence type="predicted"/>
<protein>
    <recommendedName>
        <fullName evidence="4">Aminoacyl-tRNA synthetase class II (D/K/N) domain-containing protein</fullName>
    </recommendedName>
</protein>
<dbReference type="STRING" id="3469.A0A4Y7IMU9"/>
<dbReference type="SUPFAM" id="SSF55681">
    <property type="entry name" value="Class II aaRS and biotin synthetases"/>
    <property type="match status" value="1"/>
</dbReference>
<dbReference type="Gramene" id="RZC50213">
    <property type="protein sequence ID" value="RZC50213"/>
    <property type="gene ID" value="C5167_018639"/>
</dbReference>
<dbReference type="GO" id="GO:0005829">
    <property type="term" value="C:cytosol"/>
    <property type="evidence" value="ECO:0007669"/>
    <property type="project" value="TreeGrafter"/>
</dbReference>